<dbReference type="GO" id="GO:0071978">
    <property type="term" value="P:bacterial-type flagellum-dependent swarming motility"/>
    <property type="evidence" value="ECO:0007669"/>
    <property type="project" value="TreeGrafter"/>
</dbReference>
<dbReference type="Proteomes" id="UP000477311">
    <property type="component" value="Unassembled WGS sequence"/>
</dbReference>
<keyword evidence="7" id="KW-0966">Cell projection</keyword>
<feature type="domain" description="Flagellar hook protein FlgE/F/G-like D1" evidence="6">
    <location>
        <begin position="86"/>
        <end position="152"/>
    </location>
</feature>
<sequence length="248" mass="26749">MNVSLYQAAAAMNAHARVQDLIAQNLALAGVPAARRMETSFESVPAGFASGAPWAPGNRFYIPRVSVGTNFSQGEITPSDSPTDLAIEGPAFFEVQLPDGTPAYTRRGQFQVDAQGYLVTYQGLRVMGNNGPIQVDPKLADSITITPEGQVVQGQEVRGQLRLVEFDNPHALRSLPGGLFLAEDPALVPRQAAQSRVIQRARESSNISPLHEMASLLTTLRLFEASQRVLQAQDERMGRTIAELGNPG</sequence>
<dbReference type="InterPro" id="IPR053967">
    <property type="entry name" value="LlgE_F_G-like_D1"/>
</dbReference>
<dbReference type="SUPFAM" id="SSF117143">
    <property type="entry name" value="Flagellar hook protein flgE"/>
    <property type="match status" value="1"/>
</dbReference>
<comment type="similarity">
    <text evidence="2 4">Belongs to the flagella basal body rod proteins family.</text>
</comment>
<organism evidence="7 8">
    <name type="scientific">Limisphaera ngatamarikiensis</name>
    <dbReference type="NCBI Taxonomy" id="1324935"/>
    <lineage>
        <taxon>Bacteria</taxon>
        <taxon>Pseudomonadati</taxon>
        <taxon>Verrucomicrobiota</taxon>
        <taxon>Verrucomicrobiia</taxon>
        <taxon>Limisphaerales</taxon>
        <taxon>Limisphaeraceae</taxon>
        <taxon>Limisphaera</taxon>
    </lineage>
</organism>
<gene>
    <name evidence="7" type="ORF">G4L39_08245</name>
</gene>
<dbReference type="NCBIfam" id="TIGR03506">
    <property type="entry name" value="FlgEFG_subfam"/>
    <property type="match status" value="1"/>
</dbReference>
<dbReference type="EMBL" id="JAAKYA010000053">
    <property type="protein sequence ID" value="NGO39387.1"/>
    <property type="molecule type" value="Genomic_DNA"/>
</dbReference>
<dbReference type="InterPro" id="IPR010930">
    <property type="entry name" value="Flg_bb/hook_C_dom"/>
</dbReference>
<proteinExistence type="inferred from homology"/>
<protein>
    <submittedName>
        <fullName evidence="7">Flagellar hook basal-body protein</fullName>
    </submittedName>
</protein>
<evidence type="ECO:0000256" key="4">
    <source>
        <dbReference type="RuleBase" id="RU362116"/>
    </source>
</evidence>
<dbReference type="GO" id="GO:0009425">
    <property type="term" value="C:bacterial-type flagellum basal body"/>
    <property type="evidence" value="ECO:0007669"/>
    <property type="project" value="UniProtKB-SubCell"/>
</dbReference>
<dbReference type="Pfam" id="PF22692">
    <property type="entry name" value="LlgE_F_G_D1"/>
    <property type="match status" value="1"/>
</dbReference>
<keyword evidence="8" id="KW-1185">Reference proteome</keyword>
<evidence type="ECO:0000256" key="2">
    <source>
        <dbReference type="ARBA" id="ARBA00009677"/>
    </source>
</evidence>
<keyword evidence="3 4" id="KW-0975">Bacterial flagellum</keyword>
<dbReference type="Pfam" id="PF06429">
    <property type="entry name" value="Flg_bbr_C"/>
    <property type="match status" value="1"/>
</dbReference>
<dbReference type="RefSeq" id="WP_165107380.1">
    <property type="nucleotide sequence ID" value="NZ_JAAKYA010000053.1"/>
</dbReference>
<comment type="subcellular location">
    <subcellularLocation>
        <location evidence="1 4">Bacterial flagellum basal body</location>
    </subcellularLocation>
</comment>
<keyword evidence="7" id="KW-0969">Cilium</keyword>
<dbReference type="InterPro" id="IPR020013">
    <property type="entry name" value="Flagellar_FlgE/F/G"/>
</dbReference>
<accession>A0A6M1RPP2</accession>
<evidence type="ECO:0000313" key="8">
    <source>
        <dbReference type="Proteomes" id="UP000477311"/>
    </source>
</evidence>
<name>A0A6M1RPP2_9BACT</name>
<evidence type="ECO:0000256" key="3">
    <source>
        <dbReference type="ARBA" id="ARBA00023143"/>
    </source>
</evidence>
<dbReference type="AlphaFoldDB" id="A0A6M1RPP2"/>
<keyword evidence="7" id="KW-0282">Flagellum</keyword>
<evidence type="ECO:0000259" key="6">
    <source>
        <dbReference type="Pfam" id="PF22692"/>
    </source>
</evidence>
<evidence type="ECO:0000313" key="7">
    <source>
        <dbReference type="EMBL" id="NGO39387.1"/>
    </source>
</evidence>
<dbReference type="PANTHER" id="PTHR30435:SF19">
    <property type="entry name" value="FLAGELLAR BASAL-BODY ROD PROTEIN FLGG"/>
    <property type="match status" value="1"/>
</dbReference>
<evidence type="ECO:0000256" key="1">
    <source>
        <dbReference type="ARBA" id="ARBA00004117"/>
    </source>
</evidence>
<comment type="caution">
    <text evidence="7">The sequence shown here is derived from an EMBL/GenBank/DDBJ whole genome shotgun (WGS) entry which is preliminary data.</text>
</comment>
<reference evidence="7 8" key="1">
    <citation type="submission" date="2020-02" db="EMBL/GenBank/DDBJ databases">
        <title>Draft genome sequence of Limisphaera ngatamarikiensis NGM72.4T, a thermophilic Verrucomicrobia grouped in subdivision 3.</title>
        <authorList>
            <person name="Carere C.R."/>
            <person name="Steen J."/>
            <person name="Hugenholtz P."/>
            <person name="Stott M.B."/>
        </authorList>
    </citation>
    <scope>NUCLEOTIDE SEQUENCE [LARGE SCALE GENOMIC DNA]</scope>
    <source>
        <strain evidence="7 8">NGM72.4</strain>
    </source>
</reference>
<dbReference type="InterPro" id="IPR037925">
    <property type="entry name" value="FlgE/F/G-like"/>
</dbReference>
<evidence type="ECO:0000259" key="5">
    <source>
        <dbReference type="Pfam" id="PF06429"/>
    </source>
</evidence>
<dbReference type="PANTHER" id="PTHR30435">
    <property type="entry name" value="FLAGELLAR PROTEIN"/>
    <property type="match status" value="1"/>
</dbReference>
<feature type="domain" description="Flagellar basal-body/hook protein C-terminal" evidence="5">
    <location>
        <begin position="201"/>
        <end position="241"/>
    </location>
</feature>